<reference evidence="7 8" key="1">
    <citation type="journal article" date="2016" name="Sci. Rep.">
        <title>Genomic and phenotypic characterization of the species Acinetobacter venetianus.</title>
        <authorList>
            <person name="Fondi M."/>
            <person name="Maida I."/>
            <person name="Perrin E."/>
            <person name="Orlandini V."/>
            <person name="La Torre L."/>
            <person name="Bosi E."/>
            <person name="Negroni A."/>
            <person name="Zanaroli G."/>
            <person name="Fava F."/>
            <person name="Decorosi F."/>
            <person name="Giovannetti L."/>
            <person name="Viti C."/>
            <person name="Vaneechoutte M."/>
            <person name="Dijkshoorn L."/>
            <person name="Fani R."/>
        </authorList>
    </citation>
    <scope>NUCLEOTIDE SEQUENCE [LARGE SCALE GENOMIC DNA]</scope>
    <source>
        <strain evidence="7 8">LUH13518</strain>
    </source>
</reference>
<evidence type="ECO:0000256" key="1">
    <source>
        <dbReference type="ARBA" id="ARBA00023015"/>
    </source>
</evidence>
<proteinExistence type="predicted"/>
<organism evidence="7 8">
    <name type="scientific">Acinetobacter venetianus</name>
    <dbReference type="NCBI Taxonomy" id="52133"/>
    <lineage>
        <taxon>Bacteria</taxon>
        <taxon>Pseudomonadati</taxon>
        <taxon>Pseudomonadota</taxon>
        <taxon>Gammaproteobacteria</taxon>
        <taxon>Moraxellales</taxon>
        <taxon>Moraxellaceae</taxon>
        <taxon>Acinetobacter</taxon>
    </lineage>
</organism>
<feature type="DNA-binding region" description="H-T-H motif" evidence="4">
    <location>
        <begin position="46"/>
        <end position="65"/>
    </location>
</feature>
<evidence type="ECO:0000256" key="5">
    <source>
        <dbReference type="SAM" id="MobiDB-lite"/>
    </source>
</evidence>
<dbReference type="SUPFAM" id="SSF48498">
    <property type="entry name" value="Tetracyclin repressor-like, C-terminal domain"/>
    <property type="match status" value="1"/>
</dbReference>
<keyword evidence="3" id="KW-0804">Transcription</keyword>
<dbReference type="PATRIC" id="fig|52133.19.peg.1464"/>
<evidence type="ECO:0000256" key="2">
    <source>
        <dbReference type="ARBA" id="ARBA00023125"/>
    </source>
</evidence>
<dbReference type="AlphaFoldDB" id="A0A150HVZ5"/>
<dbReference type="RefSeq" id="WP_061524524.1">
    <property type="nucleotide sequence ID" value="NZ_JRHX01000039.1"/>
</dbReference>
<dbReference type="Pfam" id="PF00440">
    <property type="entry name" value="TetR_N"/>
    <property type="match status" value="1"/>
</dbReference>
<dbReference type="InterPro" id="IPR050109">
    <property type="entry name" value="HTH-type_TetR-like_transc_reg"/>
</dbReference>
<evidence type="ECO:0000256" key="4">
    <source>
        <dbReference type="PROSITE-ProRule" id="PRU00335"/>
    </source>
</evidence>
<dbReference type="EMBL" id="JRHX01000039">
    <property type="protein sequence ID" value="KXZ71200.1"/>
    <property type="molecule type" value="Genomic_DNA"/>
</dbReference>
<evidence type="ECO:0000256" key="3">
    <source>
        <dbReference type="ARBA" id="ARBA00023163"/>
    </source>
</evidence>
<comment type="caution">
    <text evidence="7">The sequence shown here is derived from an EMBL/GenBank/DDBJ whole genome shotgun (WGS) entry which is preliminary data.</text>
</comment>
<dbReference type="Proteomes" id="UP000075544">
    <property type="component" value="Unassembled WGS sequence"/>
</dbReference>
<name>A0A150HVZ5_9GAMM</name>
<keyword evidence="2 4" id="KW-0238">DNA-binding</keyword>
<dbReference type="Gene3D" id="1.10.357.10">
    <property type="entry name" value="Tetracycline Repressor, domain 2"/>
    <property type="match status" value="1"/>
</dbReference>
<dbReference type="PANTHER" id="PTHR30055">
    <property type="entry name" value="HTH-TYPE TRANSCRIPTIONAL REGULATOR RUTR"/>
    <property type="match status" value="1"/>
</dbReference>
<dbReference type="PROSITE" id="PS50977">
    <property type="entry name" value="HTH_TETR_2"/>
    <property type="match status" value="1"/>
</dbReference>
<dbReference type="SUPFAM" id="SSF46689">
    <property type="entry name" value="Homeodomain-like"/>
    <property type="match status" value="1"/>
</dbReference>
<dbReference type="InterPro" id="IPR001647">
    <property type="entry name" value="HTH_TetR"/>
</dbReference>
<evidence type="ECO:0000313" key="7">
    <source>
        <dbReference type="EMBL" id="KXZ71200.1"/>
    </source>
</evidence>
<feature type="domain" description="HTH tetR-type" evidence="6">
    <location>
        <begin position="23"/>
        <end position="83"/>
    </location>
</feature>
<feature type="region of interest" description="Disordered" evidence="5">
    <location>
        <begin position="1"/>
        <end position="22"/>
    </location>
</feature>
<gene>
    <name evidence="7" type="primary">tetC</name>
    <name evidence="7" type="ORF">AVENLUH13518_01442</name>
</gene>
<dbReference type="InterPro" id="IPR036271">
    <property type="entry name" value="Tet_transcr_reg_TetR-rel_C_sf"/>
</dbReference>
<protein>
    <submittedName>
        <fullName evidence="7">Transposon Tn10 TetC protein</fullName>
    </submittedName>
</protein>
<sequence length="213" mass="24436">MNTETSKKTRTRGRPSRTPEQIEESRQLIVASAKDLFLSEGYQGVTMRKIAAKSECLPATLYAIFPNKRAILYHLWDTVFIKLMEYLYSKNEKAIPENRLNVLCNAFVDFWLEHPEDYIAIFTIDDRVPNQKEDNFVLNFNVTQRFDIFVGAIIEAQSLGQISAGDPNELNNILLCCIQGITFNLITIPEYPWGEPGRLKTESIRIMLNGLKN</sequence>
<evidence type="ECO:0000313" key="8">
    <source>
        <dbReference type="Proteomes" id="UP000075544"/>
    </source>
</evidence>
<dbReference type="GO" id="GO:0003700">
    <property type="term" value="F:DNA-binding transcription factor activity"/>
    <property type="evidence" value="ECO:0007669"/>
    <property type="project" value="TreeGrafter"/>
</dbReference>
<evidence type="ECO:0000259" key="6">
    <source>
        <dbReference type="PROSITE" id="PS50977"/>
    </source>
</evidence>
<dbReference type="PANTHER" id="PTHR30055:SF234">
    <property type="entry name" value="HTH-TYPE TRANSCRIPTIONAL REGULATOR BETI"/>
    <property type="match status" value="1"/>
</dbReference>
<accession>A0A150HVZ5</accession>
<dbReference type="GO" id="GO:0000976">
    <property type="term" value="F:transcription cis-regulatory region binding"/>
    <property type="evidence" value="ECO:0007669"/>
    <property type="project" value="TreeGrafter"/>
</dbReference>
<keyword evidence="1" id="KW-0805">Transcription regulation</keyword>
<dbReference type="InterPro" id="IPR009057">
    <property type="entry name" value="Homeodomain-like_sf"/>
</dbReference>